<gene>
    <name evidence="1" type="ORF">TNIN_79741</name>
</gene>
<dbReference type="AlphaFoldDB" id="A0A8X7BZD7"/>
<accession>A0A8X7BZD7</accession>
<dbReference type="Proteomes" id="UP000886998">
    <property type="component" value="Unassembled WGS sequence"/>
</dbReference>
<keyword evidence="2" id="KW-1185">Reference proteome</keyword>
<dbReference type="EMBL" id="BMAV01005934">
    <property type="protein sequence ID" value="GFY47404.1"/>
    <property type="molecule type" value="Genomic_DNA"/>
</dbReference>
<reference evidence="1" key="1">
    <citation type="submission" date="2020-08" db="EMBL/GenBank/DDBJ databases">
        <title>Multicomponent nature underlies the extraordinary mechanical properties of spider dragline silk.</title>
        <authorList>
            <person name="Kono N."/>
            <person name="Nakamura H."/>
            <person name="Mori M."/>
            <person name="Yoshida Y."/>
            <person name="Ohtoshi R."/>
            <person name="Malay A.D."/>
            <person name="Moran D.A.P."/>
            <person name="Tomita M."/>
            <person name="Numata K."/>
            <person name="Arakawa K."/>
        </authorList>
    </citation>
    <scope>NUCLEOTIDE SEQUENCE</scope>
</reference>
<evidence type="ECO:0000313" key="1">
    <source>
        <dbReference type="EMBL" id="GFY47404.1"/>
    </source>
</evidence>
<proteinExistence type="predicted"/>
<organism evidence="1 2">
    <name type="scientific">Trichonephila inaurata madagascariensis</name>
    <dbReference type="NCBI Taxonomy" id="2747483"/>
    <lineage>
        <taxon>Eukaryota</taxon>
        <taxon>Metazoa</taxon>
        <taxon>Ecdysozoa</taxon>
        <taxon>Arthropoda</taxon>
        <taxon>Chelicerata</taxon>
        <taxon>Arachnida</taxon>
        <taxon>Araneae</taxon>
        <taxon>Araneomorphae</taxon>
        <taxon>Entelegynae</taxon>
        <taxon>Araneoidea</taxon>
        <taxon>Nephilidae</taxon>
        <taxon>Trichonephila</taxon>
        <taxon>Trichonephila inaurata</taxon>
    </lineage>
</organism>
<evidence type="ECO:0000313" key="2">
    <source>
        <dbReference type="Proteomes" id="UP000886998"/>
    </source>
</evidence>
<sequence length="134" mass="15510">MNPQVITLSSALELYHREDLTLSFKIQGLVHPEITKNPFSVHSKWKQGRAKEAMSRAEREKRTFYFPFPHTTLPSLLLTNLHLSEATEHFPANPEIIMVGEREGKKSPFSSFTLNLTLRLPPFPIMLLQFFVFK</sequence>
<comment type="caution">
    <text evidence="1">The sequence shown here is derived from an EMBL/GenBank/DDBJ whole genome shotgun (WGS) entry which is preliminary data.</text>
</comment>
<protein>
    <submittedName>
        <fullName evidence="1">Uncharacterized protein</fullName>
    </submittedName>
</protein>
<name>A0A8X7BZD7_9ARAC</name>